<accession>A0A0C3GYY0</accession>
<dbReference type="InterPro" id="IPR001138">
    <property type="entry name" value="Zn2Cys6_DnaBD"/>
</dbReference>
<dbReference type="GO" id="GO:0006351">
    <property type="term" value="P:DNA-templated transcription"/>
    <property type="evidence" value="ECO:0007669"/>
    <property type="project" value="InterPro"/>
</dbReference>
<dbReference type="GO" id="GO:0003677">
    <property type="term" value="F:DNA binding"/>
    <property type="evidence" value="ECO:0007669"/>
    <property type="project" value="InterPro"/>
</dbReference>
<dbReference type="SMART" id="SM00906">
    <property type="entry name" value="Fungal_trans"/>
    <property type="match status" value="1"/>
</dbReference>
<feature type="compositionally biased region" description="Low complexity" evidence="3">
    <location>
        <begin position="677"/>
        <end position="696"/>
    </location>
</feature>
<dbReference type="GO" id="GO:0000981">
    <property type="term" value="F:DNA-binding transcription factor activity, RNA polymerase II-specific"/>
    <property type="evidence" value="ECO:0007669"/>
    <property type="project" value="InterPro"/>
</dbReference>
<protein>
    <recommendedName>
        <fullName evidence="4">Zn(2)-C6 fungal-type domain-containing protein</fullName>
    </recommendedName>
</protein>
<keyword evidence="1" id="KW-0479">Metal-binding</keyword>
<dbReference type="PANTHER" id="PTHR46910:SF1">
    <property type="entry name" value="MISCELLANEOUS ZN(II)2CYS6 TRANSCRIPTION FACTOR (EUROFUNG)-RELATED"/>
    <property type="match status" value="1"/>
</dbReference>
<dbReference type="SMART" id="SM00066">
    <property type="entry name" value="GAL4"/>
    <property type="match status" value="1"/>
</dbReference>
<dbReference type="OrthoDB" id="2110361at2759"/>
<sequence>MSAANMQAQKRAYRQRRKDPSCDACRERKVKCDATETASCSECSSRNVKCQFTKETNRRMSSIKQVQDLEKQMMHIKRENVQLRSMLKTREGQMDMDGEDSQLQPPPDSGSRVARGLRHPPPDSISRVRANIRNFSRGIFKPPAPYRQVGTQADFNPPRPDLPSKHMADHLLRSYYSCVHMIMPIIHWPTFEQEYDSVYKAGSLNGVPPVWSSLLFAVLAVGVMFSTDPSIQRPHRGREFIATSSNLIDFWNDEFVLDHARTAVLTSIFLSEMNLNSAAWTWLSAAMRISQDIGLHIETGQWPVIEGEMRRRVWWGIYTWDRLLSLEFGRPLLIEDADCDVALPAPVDDHYIHNTGMATPNGFSPFTNFMLPTIHVVRAVSQLIRPLKLGTISPSTLASLDLHLASCMSTFPASCQHSTQGPLDPRTLGPICYLTNARLILHRHNLNTSCPFDVRKNALEQCIRISLDSTNFIARAVSPAAPPNASIPPFGPTAYAMTCTHIWRCTLFLLYAGHFDAALACIRASASVSTFRDVNVGCGRYLVFFIGVLIDKRRMGGKAGSPAYAADREIDEEILAYISGDMQASAENSWVWAGSETEPDGGGVSVGPSASLLSEGRTEGPAVLTEAEAREWGGWERVEYLVGVLAREPLGYKHALPPPSAAAPAPPPLTPVQPRYSSGTSSSAGASGNGPSRSSGNEMMSITNII</sequence>
<feature type="region of interest" description="Disordered" evidence="3">
    <location>
        <begin position="658"/>
        <end position="706"/>
    </location>
</feature>
<dbReference type="Pfam" id="PF00172">
    <property type="entry name" value="Zn_clus"/>
    <property type="match status" value="1"/>
</dbReference>
<dbReference type="InParanoid" id="A0A0C3GYY0"/>
<dbReference type="InterPro" id="IPR036864">
    <property type="entry name" value="Zn2-C6_fun-type_DNA-bd_sf"/>
</dbReference>
<dbReference type="Gene3D" id="4.10.240.10">
    <property type="entry name" value="Zn(2)-C6 fungal-type DNA-binding domain"/>
    <property type="match status" value="1"/>
</dbReference>
<feature type="region of interest" description="Disordered" evidence="3">
    <location>
        <begin position="1"/>
        <end position="20"/>
    </location>
</feature>
<proteinExistence type="predicted"/>
<reference evidence="5 6" key="1">
    <citation type="submission" date="2014-04" db="EMBL/GenBank/DDBJ databases">
        <authorList>
            <consortium name="DOE Joint Genome Institute"/>
            <person name="Kuo A."/>
            <person name="Martino E."/>
            <person name="Perotto S."/>
            <person name="Kohler A."/>
            <person name="Nagy L.G."/>
            <person name="Floudas D."/>
            <person name="Copeland A."/>
            <person name="Barry K.W."/>
            <person name="Cichocki N."/>
            <person name="Veneault-Fourrey C."/>
            <person name="LaButti K."/>
            <person name="Lindquist E.A."/>
            <person name="Lipzen A."/>
            <person name="Lundell T."/>
            <person name="Morin E."/>
            <person name="Murat C."/>
            <person name="Sun H."/>
            <person name="Tunlid A."/>
            <person name="Henrissat B."/>
            <person name="Grigoriev I.V."/>
            <person name="Hibbett D.S."/>
            <person name="Martin F."/>
            <person name="Nordberg H.P."/>
            <person name="Cantor M.N."/>
            <person name="Hua S.X."/>
        </authorList>
    </citation>
    <scope>NUCLEOTIDE SEQUENCE [LARGE SCALE GENOMIC DNA]</scope>
    <source>
        <strain evidence="5 6">Zn</strain>
    </source>
</reference>
<organism evidence="5 6">
    <name type="scientific">Oidiodendron maius (strain Zn)</name>
    <dbReference type="NCBI Taxonomy" id="913774"/>
    <lineage>
        <taxon>Eukaryota</taxon>
        <taxon>Fungi</taxon>
        <taxon>Dikarya</taxon>
        <taxon>Ascomycota</taxon>
        <taxon>Pezizomycotina</taxon>
        <taxon>Leotiomycetes</taxon>
        <taxon>Leotiomycetes incertae sedis</taxon>
        <taxon>Myxotrichaceae</taxon>
        <taxon>Oidiodendron</taxon>
    </lineage>
</organism>
<keyword evidence="2" id="KW-0539">Nucleus</keyword>
<evidence type="ECO:0000313" key="6">
    <source>
        <dbReference type="Proteomes" id="UP000054321"/>
    </source>
</evidence>
<keyword evidence="6" id="KW-1185">Reference proteome</keyword>
<dbReference type="GO" id="GO:0008270">
    <property type="term" value="F:zinc ion binding"/>
    <property type="evidence" value="ECO:0007669"/>
    <property type="project" value="InterPro"/>
</dbReference>
<dbReference type="PROSITE" id="PS50048">
    <property type="entry name" value="ZN2_CY6_FUNGAL_2"/>
    <property type="match status" value="1"/>
</dbReference>
<dbReference type="CDD" id="cd00067">
    <property type="entry name" value="GAL4"/>
    <property type="match status" value="1"/>
</dbReference>
<dbReference type="CDD" id="cd12148">
    <property type="entry name" value="fungal_TF_MHR"/>
    <property type="match status" value="1"/>
</dbReference>
<evidence type="ECO:0000256" key="3">
    <source>
        <dbReference type="SAM" id="MobiDB-lite"/>
    </source>
</evidence>
<dbReference type="PROSITE" id="PS00463">
    <property type="entry name" value="ZN2_CY6_FUNGAL_1"/>
    <property type="match status" value="1"/>
</dbReference>
<feature type="compositionally biased region" description="Polar residues" evidence="3">
    <location>
        <begin position="697"/>
        <end position="706"/>
    </location>
</feature>
<evidence type="ECO:0000256" key="2">
    <source>
        <dbReference type="ARBA" id="ARBA00023242"/>
    </source>
</evidence>
<evidence type="ECO:0000313" key="5">
    <source>
        <dbReference type="EMBL" id="KIM96384.1"/>
    </source>
</evidence>
<dbReference type="InterPro" id="IPR007219">
    <property type="entry name" value="XnlR_reg_dom"/>
</dbReference>
<dbReference type="HOGENOM" id="CLU_007604_0_0_1"/>
<name>A0A0C3GYY0_OIDMZ</name>
<dbReference type="EMBL" id="KN832884">
    <property type="protein sequence ID" value="KIM96384.1"/>
    <property type="molecule type" value="Genomic_DNA"/>
</dbReference>
<evidence type="ECO:0000256" key="1">
    <source>
        <dbReference type="ARBA" id="ARBA00022723"/>
    </source>
</evidence>
<dbReference type="InterPro" id="IPR050987">
    <property type="entry name" value="AtrR-like"/>
</dbReference>
<feature type="domain" description="Zn(2)-C6 fungal-type" evidence="4">
    <location>
        <begin position="21"/>
        <end position="52"/>
    </location>
</feature>
<reference evidence="6" key="2">
    <citation type="submission" date="2015-01" db="EMBL/GenBank/DDBJ databases">
        <title>Evolutionary Origins and Diversification of the Mycorrhizal Mutualists.</title>
        <authorList>
            <consortium name="DOE Joint Genome Institute"/>
            <consortium name="Mycorrhizal Genomics Consortium"/>
            <person name="Kohler A."/>
            <person name="Kuo A."/>
            <person name="Nagy L.G."/>
            <person name="Floudas D."/>
            <person name="Copeland A."/>
            <person name="Barry K.W."/>
            <person name="Cichocki N."/>
            <person name="Veneault-Fourrey C."/>
            <person name="LaButti K."/>
            <person name="Lindquist E.A."/>
            <person name="Lipzen A."/>
            <person name="Lundell T."/>
            <person name="Morin E."/>
            <person name="Murat C."/>
            <person name="Riley R."/>
            <person name="Ohm R."/>
            <person name="Sun H."/>
            <person name="Tunlid A."/>
            <person name="Henrissat B."/>
            <person name="Grigoriev I.V."/>
            <person name="Hibbett D.S."/>
            <person name="Martin F."/>
        </authorList>
    </citation>
    <scope>NUCLEOTIDE SEQUENCE [LARGE SCALE GENOMIC DNA]</scope>
    <source>
        <strain evidence="6">Zn</strain>
    </source>
</reference>
<dbReference type="AlphaFoldDB" id="A0A0C3GYY0"/>
<dbReference type="Proteomes" id="UP000054321">
    <property type="component" value="Unassembled WGS sequence"/>
</dbReference>
<dbReference type="PANTHER" id="PTHR46910">
    <property type="entry name" value="TRANSCRIPTION FACTOR PDR1"/>
    <property type="match status" value="1"/>
</dbReference>
<dbReference type="Pfam" id="PF04082">
    <property type="entry name" value="Fungal_trans"/>
    <property type="match status" value="1"/>
</dbReference>
<dbReference type="STRING" id="913774.A0A0C3GYY0"/>
<gene>
    <name evidence="5" type="ORF">OIDMADRAFT_170049</name>
</gene>
<evidence type="ECO:0000259" key="4">
    <source>
        <dbReference type="PROSITE" id="PS50048"/>
    </source>
</evidence>
<feature type="compositionally biased region" description="Pro residues" evidence="3">
    <location>
        <begin position="658"/>
        <end position="671"/>
    </location>
</feature>
<feature type="region of interest" description="Disordered" evidence="3">
    <location>
        <begin position="93"/>
        <end position="126"/>
    </location>
</feature>
<dbReference type="SUPFAM" id="SSF57701">
    <property type="entry name" value="Zn2/Cys6 DNA-binding domain"/>
    <property type="match status" value="1"/>
</dbReference>